<dbReference type="EMBL" id="JAACNH010008784">
    <property type="protein sequence ID" value="KAG8429339.1"/>
    <property type="molecule type" value="Genomic_DNA"/>
</dbReference>
<dbReference type="InterPro" id="IPR030474">
    <property type="entry name" value="IL-6/GCSF/MGF"/>
</dbReference>
<dbReference type="Proteomes" id="UP000812440">
    <property type="component" value="Unassembled WGS sequence"/>
</dbReference>
<dbReference type="PANTHER" id="PTHR10511">
    <property type="entry name" value="GRANULOCYTE COLONY-STIMULATING FACTOR"/>
    <property type="match status" value="1"/>
</dbReference>
<evidence type="ECO:0000256" key="1">
    <source>
        <dbReference type="ARBA" id="ARBA00007432"/>
    </source>
</evidence>
<keyword evidence="3" id="KW-1185">Reference proteome</keyword>
<comment type="similarity">
    <text evidence="1">Belongs to the IL-6 superfamily.</text>
</comment>
<dbReference type="InterPro" id="IPR009079">
    <property type="entry name" value="4_helix_cytokine-like_core"/>
</dbReference>
<dbReference type="GO" id="GO:0005130">
    <property type="term" value="F:granulocyte colony-stimulating factor receptor binding"/>
    <property type="evidence" value="ECO:0007669"/>
    <property type="project" value="TreeGrafter"/>
</dbReference>
<dbReference type="AlphaFoldDB" id="A0A8T2I9Q9"/>
<comment type="caution">
    <text evidence="2">The sequence shown here is derived from an EMBL/GenBank/DDBJ whole genome shotgun (WGS) entry which is preliminary data.</text>
</comment>
<dbReference type="GO" id="GO:0045639">
    <property type="term" value="P:positive regulation of myeloid cell differentiation"/>
    <property type="evidence" value="ECO:0007669"/>
    <property type="project" value="InterPro"/>
</dbReference>
<organism evidence="2 3">
    <name type="scientific">Hymenochirus boettgeri</name>
    <name type="common">Congo dwarf clawed frog</name>
    <dbReference type="NCBI Taxonomy" id="247094"/>
    <lineage>
        <taxon>Eukaryota</taxon>
        <taxon>Metazoa</taxon>
        <taxon>Chordata</taxon>
        <taxon>Craniata</taxon>
        <taxon>Vertebrata</taxon>
        <taxon>Euteleostomi</taxon>
        <taxon>Amphibia</taxon>
        <taxon>Batrachia</taxon>
        <taxon>Anura</taxon>
        <taxon>Pipoidea</taxon>
        <taxon>Pipidae</taxon>
        <taxon>Pipinae</taxon>
        <taxon>Hymenochirus</taxon>
    </lineage>
</organism>
<dbReference type="GO" id="GO:0006955">
    <property type="term" value="P:immune response"/>
    <property type="evidence" value="ECO:0007669"/>
    <property type="project" value="InterPro"/>
</dbReference>
<accession>A0A8T2I9Q9</accession>
<dbReference type="InterPro" id="IPR040117">
    <property type="entry name" value="GCSF/MGF"/>
</dbReference>
<evidence type="ECO:0000313" key="3">
    <source>
        <dbReference type="Proteomes" id="UP000812440"/>
    </source>
</evidence>
<gene>
    <name evidence="2" type="ORF">GDO86_020470</name>
</gene>
<dbReference type="Gene3D" id="1.20.1250.10">
    <property type="match status" value="1"/>
</dbReference>
<name>A0A8T2I9Q9_9PIPI</name>
<dbReference type="PRINTS" id="PR00433">
    <property type="entry name" value="IL6GCSFMGF"/>
</dbReference>
<protein>
    <submittedName>
        <fullName evidence="2">Uncharacterized protein</fullName>
    </submittedName>
</protein>
<evidence type="ECO:0000313" key="2">
    <source>
        <dbReference type="EMBL" id="KAG8429339.1"/>
    </source>
</evidence>
<sequence length="252" mass="28625">MDTKPELETEFEMNFMSSDKLELIKLVRVGTSFNPINIVNSIIIEFTGRSLSLECSRSVGLPVCLTLSLSFTELFFYLWLSVVVLSAPLPGRLTQDNEFVKINQEFSKKIMGDAKELKDIMCNNHGLCRKEELRLIRLQLGLHDIPLDQCQSVTFNLEGCFSHLSSGLMRFQKLVLAFPGHLPKRELHKLESDIRDLLVNIMEEMDTQGITTSDIPALTLPKDTSTFQEKAALVLILSDLVDFMRDIHHLLV</sequence>
<dbReference type="PANTHER" id="PTHR10511:SF2">
    <property type="entry name" value="GRANULOCYTE COLONY-STIMULATING FACTOR"/>
    <property type="match status" value="1"/>
</dbReference>
<dbReference type="SUPFAM" id="SSF47266">
    <property type="entry name" value="4-helical cytokines"/>
    <property type="match status" value="1"/>
</dbReference>
<proteinExistence type="inferred from homology"/>
<dbReference type="GO" id="GO:0005576">
    <property type="term" value="C:extracellular region"/>
    <property type="evidence" value="ECO:0007669"/>
    <property type="project" value="InterPro"/>
</dbReference>
<dbReference type="Pfam" id="PF16647">
    <property type="entry name" value="GCSF"/>
    <property type="match status" value="1"/>
</dbReference>
<reference evidence="2" key="1">
    <citation type="thesis" date="2020" institute="ProQuest LLC" country="789 East Eisenhower Parkway, Ann Arbor, MI, USA">
        <title>Comparative Genomics and Chromosome Evolution.</title>
        <authorList>
            <person name="Mudd A.B."/>
        </authorList>
    </citation>
    <scope>NUCLEOTIDE SEQUENCE</scope>
    <source>
        <strain evidence="2">Female2</strain>
        <tissue evidence="2">Blood</tissue>
    </source>
</reference>
<dbReference type="GO" id="GO:0005125">
    <property type="term" value="F:cytokine activity"/>
    <property type="evidence" value="ECO:0007669"/>
    <property type="project" value="InterPro"/>
</dbReference>
<dbReference type="OrthoDB" id="9896489at2759"/>
<dbReference type="SMART" id="SM00126">
    <property type="entry name" value="IL6"/>
    <property type="match status" value="1"/>
</dbReference>